<dbReference type="EMBL" id="HG994594">
    <property type="protein sequence ID" value="CAF2862454.1"/>
    <property type="molecule type" value="Genomic_DNA"/>
</dbReference>
<dbReference type="InterPro" id="IPR036179">
    <property type="entry name" value="Ig-like_dom_sf"/>
</dbReference>
<dbReference type="InterPro" id="IPR003598">
    <property type="entry name" value="Ig_sub2"/>
</dbReference>
<dbReference type="Gene3D" id="2.10.25.10">
    <property type="entry name" value="Laminin"/>
    <property type="match status" value="1"/>
</dbReference>
<dbReference type="Gene3D" id="2.60.40.10">
    <property type="entry name" value="Immunoglobulins"/>
    <property type="match status" value="1"/>
</dbReference>
<keyword evidence="1" id="KW-1015">Disulfide bond</keyword>
<keyword evidence="1" id="KW-0245">EGF-like domain</keyword>
<reference evidence="4" key="1">
    <citation type="submission" date="2021-02" db="EMBL/GenBank/DDBJ databases">
        <authorList>
            <person name="Bekaert M."/>
        </authorList>
    </citation>
    <scope>NUCLEOTIDE SEQUENCE</scope>
    <source>
        <strain evidence="4">IoA-00</strain>
    </source>
</reference>
<evidence type="ECO:0000256" key="1">
    <source>
        <dbReference type="PROSITE-ProRule" id="PRU00076"/>
    </source>
</evidence>
<dbReference type="InterPro" id="IPR013098">
    <property type="entry name" value="Ig_I-set"/>
</dbReference>
<gene>
    <name evidence="4" type="ORF">LSAA_5952</name>
</gene>
<feature type="compositionally biased region" description="Polar residues" evidence="3">
    <location>
        <begin position="9"/>
        <end position="23"/>
    </location>
</feature>
<dbReference type="Proteomes" id="UP000675881">
    <property type="component" value="Chromosome 15"/>
</dbReference>
<dbReference type="OrthoDB" id="6138650at2759"/>
<dbReference type="SUPFAM" id="SSF57196">
    <property type="entry name" value="EGF/Laminin"/>
    <property type="match status" value="1"/>
</dbReference>
<feature type="disulfide bond" evidence="1">
    <location>
        <begin position="280"/>
        <end position="289"/>
    </location>
</feature>
<dbReference type="InterPro" id="IPR007110">
    <property type="entry name" value="Ig-like_dom"/>
</dbReference>
<evidence type="ECO:0000256" key="3">
    <source>
        <dbReference type="SAM" id="MobiDB-lite"/>
    </source>
</evidence>
<evidence type="ECO:0000313" key="5">
    <source>
        <dbReference type="Proteomes" id="UP000675881"/>
    </source>
</evidence>
<keyword evidence="5" id="KW-1185">Reference proteome</keyword>
<dbReference type="CDD" id="cd00054">
    <property type="entry name" value="EGF_CA"/>
    <property type="match status" value="1"/>
</dbReference>
<dbReference type="SMART" id="SM00409">
    <property type="entry name" value="IG"/>
    <property type="match status" value="1"/>
</dbReference>
<accession>A0A7R8H4H4</accession>
<dbReference type="SUPFAM" id="SSF48726">
    <property type="entry name" value="Immunoglobulin"/>
    <property type="match status" value="1"/>
</dbReference>
<dbReference type="SMART" id="SM00408">
    <property type="entry name" value="IGc2"/>
    <property type="match status" value="1"/>
</dbReference>
<dbReference type="InterPro" id="IPR000742">
    <property type="entry name" value="EGF"/>
</dbReference>
<keyword evidence="2" id="KW-0175">Coiled coil</keyword>
<evidence type="ECO:0000313" key="4">
    <source>
        <dbReference type="EMBL" id="CAF2862454.1"/>
    </source>
</evidence>
<dbReference type="AlphaFoldDB" id="A0A7R8H4H4"/>
<dbReference type="PROSITE" id="PS50835">
    <property type="entry name" value="IG_LIKE"/>
    <property type="match status" value="1"/>
</dbReference>
<sequence length="561" mass="62688">MSLVRLGQSWCSSPPYSSCQQRPSGPMTPPAATETSDIALHCFSAILAPLQEVGQTGKSNFFSMLAILLCLFISTKFGEAFTCRNGSFIRVDALRHPFGILSTPRFRKGLLPLPLECGWIFDNSALQKRMDIYFTQYYLNGNYLRIYTNTGLNASSNWFTRSSLSVTSTASIIYIHLKLKTDNLNELHIRSPDGIASTANGFNITYEFSFPLLESESPSCSFLDCNLNGECFVHFDDSTIRNCAYNDDSNESECSALSKSPCAHGGTCRYFTSFYIICDCRGNWTGPRCTYSASDPYLSTSLSNSFLCLTTPPQHSKNQTDLKTHQTPTRVCHIVKSSMDHFKNSSTLQNTVGNPPNIQRLVLTSSNKYIKTGDEFSLSCFVKGSMKPVFEWVKDDMRINPDVVFDRFLKSEVKTVGGSFVGILTIGQAESVDSGIYICKVREDTLSNSLESRISVSVRIFSTPDIHVYPPQITFIKDHISRLQVENEDLKKKIAGLEVELSNSVKYAEKIRSEASELSRRLGVYKKREILAETVGTQTKEMPLKKEKRGGLEALWDFVSG</sequence>
<evidence type="ECO:0000256" key="2">
    <source>
        <dbReference type="SAM" id="Coils"/>
    </source>
</evidence>
<dbReference type="PROSITE" id="PS50026">
    <property type="entry name" value="EGF_3"/>
    <property type="match status" value="1"/>
</dbReference>
<organism evidence="4 5">
    <name type="scientific">Lepeophtheirus salmonis</name>
    <name type="common">Salmon louse</name>
    <name type="synonym">Caligus salmonis</name>
    <dbReference type="NCBI Taxonomy" id="72036"/>
    <lineage>
        <taxon>Eukaryota</taxon>
        <taxon>Metazoa</taxon>
        <taxon>Ecdysozoa</taxon>
        <taxon>Arthropoda</taxon>
        <taxon>Crustacea</taxon>
        <taxon>Multicrustacea</taxon>
        <taxon>Hexanauplia</taxon>
        <taxon>Copepoda</taxon>
        <taxon>Siphonostomatoida</taxon>
        <taxon>Caligidae</taxon>
        <taxon>Lepeophtheirus</taxon>
    </lineage>
</organism>
<feature type="region of interest" description="Disordered" evidence="3">
    <location>
        <begin position="1"/>
        <end position="32"/>
    </location>
</feature>
<dbReference type="Pfam" id="PF07679">
    <property type="entry name" value="I-set"/>
    <property type="match status" value="1"/>
</dbReference>
<dbReference type="InterPro" id="IPR003599">
    <property type="entry name" value="Ig_sub"/>
</dbReference>
<dbReference type="PROSITE" id="PS00022">
    <property type="entry name" value="EGF_1"/>
    <property type="match status" value="1"/>
</dbReference>
<comment type="caution">
    <text evidence="1">Lacks conserved residue(s) required for the propagation of feature annotation.</text>
</comment>
<feature type="coiled-coil region" evidence="2">
    <location>
        <begin position="473"/>
        <end position="500"/>
    </location>
</feature>
<protein>
    <submittedName>
        <fullName evidence="4">(salmon louse) hypothetical protein</fullName>
    </submittedName>
</protein>
<proteinExistence type="predicted"/>
<dbReference type="InterPro" id="IPR013783">
    <property type="entry name" value="Ig-like_fold"/>
</dbReference>
<name>A0A7R8H4H4_LEPSM</name>
<dbReference type="CDD" id="cd00096">
    <property type="entry name" value="Ig"/>
    <property type="match status" value="1"/>
</dbReference>